<dbReference type="InterPro" id="IPR017441">
    <property type="entry name" value="Protein_kinase_ATP_BS"/>
</dbReference>
<dbReference type="InterPro" id="IPR043128">
    <property type="entry name" value="Rev_trsase/Diguanyl_cyclase"/>
</dbReference>
<keyword evidence="8" id="KW-0547">Nucleotide-binding</keyword>
<evidence type="ECO:0000256" key="11">
    <source>
        <dbReference type="ARBA" id="ARBA00022989"/>
    </source>
</evidence>
<proteinExistence type="predicted"/>
<protein>
    <recommendedName>
        <fullName evidence="2">non-specific serine/threonine protein kinase</fullName>
        <ecNumber evidence="2">2.7.11.1</ecNumber>
    </recommendedName>
</protein>
<evidence type="ECO:0000256" key="4">
    <source>
        <dbReference type="ARBA" id="ARBA00022679"/>
    </source>
</evidence>
<evidence type="ECO:0000256" key="5">
    <source>
        <dbReference type="ARBA" id="ARBA00022692"/>
    </source>
</evidence>
<dbReference type="InterPro" id="IPR038408">
    <property type="entry name" value="GNK2_sf"/>
</dbReference>
<keyword evidence="9" id="KW-0418">Kinase</keyword>
<keyword evidence="11" id="KW-1133">Transmembrane helix</keyword>
<dbReference type="AlphaFoldDB" id="M8ATM4"/>
<dbReference type="InterPro" id="IPR000719">
    <property type="entry name" value="Prot_kinase_dom"/>
</dbReference>
<evidence type="ECO:0000256" key="6">
    <source>
        <dbReference type="ARBA" id="ARBA00022729"/>
    </source>
</evidence>
<organism evidence="16">
    <name type="scientific">Aegilops tauschii</name>
    <name type="common">Tausch's goatgrass</name>
    <name type="synonym">Aegilops squarrosa</name>
    <dbReference type="NCBI Taxonomy" id="37682"/>
    <lineage>
        <taxon>Eukaryota</taxon>
        <taxon>Viridiplantae</taxon>
        <taxon>Streptophyta</taxon>
        <taxon>Embryophyta</taxon>
        <taxon>Tracheophyta</taxon>
        <taxon>Spermatophyta</taxon>
        <taxon>Magnoliopsida</taxon>
        <taxon>Liliopsida</taxon>
        <taxon>Poales</taxon>
        <taxon>Poaceae</taxon>
        <taxon>BOP clade</taxon>
        <taxon>Pooideae</taxon>
        <taxon>Triticodae</taxon>
        <taxon>Triticeae</taxon>
        <taxon>Triticinae</taxon>
        <taxon>Aegilops</taxon>
    </lineage>
</organism>
<dbReference type="GO" id="GO:0005886">
    <property type="term" value="C:plasma membrane"/>
    <property type="evidence" value="ECO:0007669"/>
    <property type="project" value="TreeGrafter"/>
</dbReference>
<evidence type="ECO:0000256" key="10">
    <source>
        <dbReference type="ARBA" id="ARBA00022840"/>
    </source>
</evidence>
<dbReference type="EC" id="2.7.11.1" evidence="2"/>
<dbReference type="Gene3D" id="3.30.70.270">
    <property type="match status" value="1"/>
</dbReference>
<dbReference type="Pfam" id="PF07714">
    <property type="entry name" value="PK_Tyr_Ser-Thr"/>
    <property type="match status" value="1"/>
</dbReference>
<evidence type="ECO:0000256" key="14">
    <source>
        <dbReference type="ARBA" id="ARBA00047899"/>
    </source>
</evidence>
<dbReference type="SUPFAM" id="SSF56112">
    <property type="entry name" value="Protein kinase-like (PK-like)"/>
    <property type="match status" value="1"/>
</dbReference>
<dbReference type="FunFam" id="3.30.430.20:FF:000006">
    <property type="entry name" value="Receptor-like serine-threonine protein kinase"/>
    <property type="match status" value="1"/>
</dbReference>
<evidence type="ECO:0000313" key="16">
    <source>
        <dbReference type="EnsemblPlants" id="EMT07812"/>
    </source>
</evidence>
<dbReference type="GO" id="GO:0005524">
    <property type="term" value="F:ATP binding"/>
    <property type="evidence" value="ECO:0007669"/>
    <property type="project" value="UniProtKB-UniRule"/>
</dbReference>
<evidence type="ECO:0000256" key="2">
    <source>
        <dbReference type="ARBA" id="ARBA00012513"/>
    </source>
</evidence>
<comment type="catalytic activity">
    <reaction evidence="14">
        <text>L-threonyl-[protein] + ATP = O-phospho-L-threonyl-[protein] + ADP + H(+)</text>
        <dbReference type="Rhea" id="RHEA:46608"/>
        <dbReference type="Rhea" id="RHEA-COMP:11060"/>
        <dbReference type="Rhea" id="RHEA-COMP:11605"/>
        <dbReference type="ChEBI" id="CHEBI:15378"/>
        <dbReference type="ChEBI" id="CHEBI:30013"/>
        <dbReference type="ChEBI" id="CHEBI:30616"/>
        <dbReference type="ChEBI" id="CHEBI:61977"/>
        <dbReference type="ChEBI" id="CHEBI:456216"/>
        <dbReference type="EC" id="2.7.11.1"/>
    </reaction>
</comment>
<dbReference type="FunFam" id="3.30.200.20:FF:000142">
    <property type="entry name" value="Cysteine-rich receptor-like protein kinase 10"/>
    <property type="match status" value="1"/>
</dbReference>
<dbReference type="InterPro" id="IPR008271">
    <property type="entry name" value="Ser/Thr_kinase_AS"/>
</dbReference>
<evidence type="ECO:0000256" key="8">
    <source>
        <dbReference type="ARBA" id="ARBA00022741"/>
    </source>
</evidence>
<keyword evidence="5" id="KW-0812">Transmembrane</keyword>
<dbReference type="PROSITE" id="PS00107">
    <property type="entry name" value="PROTEIN_KINASE_ATP"/>
    <property type="match status" value="1"/>
</dbReference>
<dbReference type="InterPro" id="IPR000477">
    <property type="entry name" value="RT_dom"/>
</dbReference>
<reference evidence="16" key="1">
    <citation type="submission" date="2015-06" db="UniProtKB">
        <authorList>
            <consortium name="EnsemblPlants"/>
        </authorList>
    </citation>
    <scope>IDENTIFICATION</scope>
</reference>
<name>M8ATM4_AEGTA</name>
<evidence type="ECO:0000256" key="13">
    <source>
        <dbReference type="ARBA" id="ARBA00023180"/>
    </source>
</evidence>
<evidence type="ECO:0000256" key="12">
    <source>
        <dbReference type="ARBA" id="ARBA00023136"/>
    </source>
</evidence>
<evidence type="ECO:0000256" key="7">
    <source>
        <dbReference type="ARBA" id="ARBA00022737"/>
    </source>
</evidence>
<keyword evidence="10" id="KW-0067">ATP-binding</keyword>
<dbReference type="InterPro" id="IPR002902">
    <property type="entry name" value="GNK2"/>
</dbReference>
<comment type="subcellular location">
    <subcellularLocation>
        <location evidence="1">Membrane</location>
        <topology evidence="1">Single-pass membrane protein</topology>
    </subcellularLocation>
</comment>
<evidence type="ECO:0000256" key="1">
    <source>
        <dbReference type="ARBA" id="ARBA00004167"/>
    </source>
</evidence>
<keyword evidence="7" id="KW-0677">Repeat</keyword>
<accession>M8ATM4</accession>
<evidence type="ECO:0000256" key="9">
    <source>
        <dbReference type="ARBA" id="ARBA00022777"/>
    </source>
</evidence>
<dbReference type="CDD" id="cd23509">
    <property type="entry name" value="Gnk2-like"/>
    <property type="match status" value="2"/>
</dbReference>
<dbReference type="PROSITE" id="PS50011">
    <property type="entry name" value="PROTEIN_KINASE_DOM"/>
    <property type="match status" value="1"/>
</dbReference>
<sequence>MAKPHRCFSPHLAGVAATFLISVLHGPLAAADDEPPPWPICGPYPPSGNYTQNSTYRANIDLLSATLPRNASLSPALYATGDVGDVPDIVYGQALCRGDVANASACEACVAAAFRGARRACPLYKDVIIFYDLCQLRFSNRNFFLDDDYLVTTYTLLRSRVVGTPAFDAAVGLLLNATADHAVEDSSRRFGTGEEGFDDRRNPKIYALAQCAPEKTADVCRSCLNVIIGQLPNSFRGRTGGGMFGVWCNFRYEVYPFFPGRPLVQLPRFVERPPASAPPVTGGEEKKRNSAGREDLKKMRIYLVRPLKHFKLWNNSQSSDDSIDYPSDAASDDIQHIDSLLLDLATLRIATDDFDNSKMLGKGGFGMVYKGVLPDGEEIAVKRLGQTSRQGIGELKSELVLVAKLHHKNLVRLVGVCLEEQEKILVYEYMPNRSLDMILFDSEKNKELDWGKRFKIINGIARGLQYLHEDSQLKIVHRDLKASNILLDVDYNPKISDFGLAKIFGGMGALDPGKRRRVDGSIPEQPSSRRPGAQVHPRRAPVRAEETGEQADDVVGEYHVQQPHRPSPFSVQAGILHPGGYHQIKLDPADRLKTAFITPFGAFCYLTMTFGLRNAGATFQRCMQKCLLKQLGRNAHVYIDDIVVKTEKRGALLEDLKETFANLRQFQIKLNPEKCVFGVPAGQLLGFLVSERGIECNPVKVKTIERMEIPTKLRDVQKFTGCLASLNRLSAG</sequence>
<dbReference type="InterPro" id="IPR043502">
    <property type="entry name" value="DNA/RNA_pol_sf"/>
</dbReference>
<evidence type="ECO:0000256" key="15">
    <source>
        <dbReference type="ARBA" id="ARBA00048679"/>
    </source>
</evidence>
<dbReference type="PROSITE" id="PS51473">
    <property type="entry name" value="GNK2"/>
    <property type="match status" value="2"/>
</dbReference>
<dbReference type="Pfam" id="PF00078">
    <property type="entry name" value="RVT_1"/>
    <property type="match status" value="1"/>
</dbReference>
<dbReference type="PANTHER" id="PTHR27002:SF126">
    <property type="entry name" value="CYSTEINE-RICH RECEPTOR-LIKE PROTEIN KINASE 6"/>
    <property type="match status" value="1"/>
</dbReference>
<keyword evidence="13" id="KW-0325">Glycoprotein</keyword>
<dbReference type="CDD" id="cd01647">
    <property type="entry name" value="RT_LTR"/>
    <property type="match status" value="1"/>
</dbReference>
<dbReference type="SMART" id="SM00220">
    <property type="entry name" value="S_TKc"/>
    <property type="match status" value="1"/>
</dbReference>
<keyword evidence="12" id="KW-0472">Membrane</keyword>
<dbReference type="InterPro" id="IPR011009">
    <property type="entry name" value="Kinase-like_dom_sf"/>
</dbReference>
<dbReference type="Gene3D" id="3.30.200.20">
    <property type="entry name" value="Phosphorylase Kinase, domain 1"/>
    <property type="match status" value="1"/>
</dbReference>
<evidence type="ECO:0000256" key="3">
    <source>
        <dbReference type="ARBA" id="ARBA00022527"/>
    </source>
</evidence>
<dbReference type="EnsemblPlants" id="EMT07812">
    <property type="protein sequence ID" value="EMT07812"/>
    <property type="gene ID" value="F775_16446"/>
</dbReference>
<dbReference type="GO" id="GO:0004674">
    <property type="term" value="F:protein serine/threonine kinase activity"/>
    <property type="evidence" value="ECO:0007669"/>
    <property type="project" value="UniProtKB-KW"/>
</dbReference>
<dbReference type="Pfam" id="PF01657">
    <property type="entry name" value="Stress-antifung"/>
    <property type="match status" value="2"/>
</dbReference>
<keyword evidence="3" id="KW-0723">Serine/threonine-protein kinase</keyword>
<dbReference type="PROSITE" id="PS00108">
    <property type="entry name" value="PROTEIN_KINASE_ST"/>
    <property type="match status" value="1"/>
</dbReference>
<comment type="catalytic activity">
    <reaction evidence="15">
        <text>L-seryl-[protein] + ATP = O-phospho-L-seryl-[protein] + ADP + H(+)</text>
        <dbReference type="Rhea" id="RHEA:17989"/>
        <dbReference type="Rhea" id="RHEA-COMP:9863"/>
        <dbReference type="Rhea" id="RHEA-COMP:11604"/>
        <dbReference type="ChEBI" id="CHEBI:15378"/>
        <dbReference type="ChEBI" id="CHEBI:29999"/>
        <dbReference type="ChEBI" id="CHEBI:30616"/>
        <dbReference type="ChEBI" id="CHEBI:83421"/>
        <dbReference type="ChEBI" id="CHEBI:456216"/>
        <dbReference type="EC" id="2.7.11.1"/>
    </reaction>
</comment>
<dbReference type="SUPFAM" id="SSF56672">
    <property type="entry name" value="DNA/RNA polymerases"/>
    <property type="match status" value="1"/>
</dbReference>
<dbReference type="FunFam" id="1.10.510.10:FF:001023">
    <property type="entry name" value="Os07g0541700 protein"/>
    <property type="match status" value="1"/>
</dbReference>
<dbReference type="Gene3D" id="1.10.510.10">
    <property type="entry name" value="Transferase(Phosphotransferase) domain 1"/>
    <property type="match status" value="1"/>
</dbReference>
<keyword evidence="6" id="KW-0732">Signal</keyword>
<keyword evidence="4" id="KW-0808">Transferase</keyword>
<dbReference type="InterPro" id="IPR001245">
    <property type="entry name" value="Ser-Thr/Tyr_kinase_cat_dom"/>
</dbReference>
<dbReference type="Gene3D" id="3.30.430.20">
    <property type="entry name" value="Gnk2 domain, C-X8-C-X2-C motif"/>
    <property type="match status" value="2"/>
</dbReference>
<dbReference type="PANTHER" id="PTHR27002">
    <property type="entry name" value="RECEPTOR-LIKE SERINE/THREONINE-PROTEIN KINASE SD1-8"/>
    <property type="match status" value="1"/>
</dbReference>
<dbReference type="FunFam" id="3.30.430.20:FF:000004">
    <property type="entry name" value="Receptor-like serine-threonine protein kinase"/>
    <property type="match status" value="1"/>
</dbReference>